<feature type="signal peptide" evidence="1">
    <location>
        <begin position="1"/>
        <end position="40"/>
    </location>
</feature>
<proteinExistence type="predicted"/>
<evidence type="ECO:0000256" key="1">
    <source>
        <dbReference type="SAM" id="SignalP"/>
    </source>
</evidence>
<comment type="caution">
    <text evidence="3">The sequence shown here is derived from an EMBL/GenBank/DDBJ whole genome shotgun (WGS) entry which is preliminary data.</text>
</comment>
<dbReference type="InterPro" id="IPR014756">
    <property type="entry name" value="Ig_E-set"/>
</dbReference>
<protein>
    <recommendedName>
        <fullName evidence="2">IPT/TIG domain-containing protein</fullName>
    </recommendedName>
</protein>
<name>A0ABQ3T2R3_9ACTN</name>
<feature type="domain" description="IPT/TIG" evidence="2">
    <location>
        <begin position="136"/>
        <end position="191"/>
    </location>
</feature>
<dbReference type="EMBL" id="BNED01000002">
    <property type="protein sequence ID" value="GHI74668.1"/>
    <property type="molecule type" value="Genomic_DNA"/>
</dbReference>
<dbReference type="RefSeq" id="WP_202197257.1">
    <property type="nucleotide sequence ID" value="NZ_BAAATO010000082.1"/>
</dbReference>
<keyword evidence="1" id="KW-0732">Signal</keyword>
<evidence type="ECO:0000313" key="4">
    <source>
        <dbReference type="Proteomes" id="UP000608522"/>
    </source>
</evidence>
<reference evidence="4" key="1">
    <citation type="submission" date="2023-07" db="EMBL/GenBank/DDBJ databases">
        <title>Whole genome shotgun sequence of Streptomyces spororaveus NBRC 15456.</title>
        <authorList>
            <person name="Komaki H."/>
            <person name="Tamura T."/>
        </authorList>
    </citation>
    <scope>NUCLEOTIDE SEQUENCE [LARGE SCALE GENOMIC DNA]</scope>
    <source>
        <strain evidence="4">NBRC 15456</strain>
    </source>
</reference>
<evidence type="ECO:0000259" key="2">
    <source>
        <dbReference type="Pfam" id="PF01833"/>
    </source>
</evidence>
<organism evidence="3 4">
    <name type="scientific">Streptomyces spororaveus</name>
    <dbReference type="NCBI Taxonomy" id="284039"/>
    <lineage>
        <taxon>Bacteria</taxon>
        <taxon>Bacillati</taxon>
        <taxon>Actinomycetota</taxon>
        <taxon>Actinomycetes</taxon>
        <taxon>Kitasatosporales</taxon>
        <taxon>Streptomycetaceae</taxon>
        <taxon>Streptomyces</taxon>
    </lineage>
</organism>
<dbReference type="CDD" id="cd00102">
    <property type="entry name" value="IPT"/>
    <property type="match status" value="1"/>
</dbReference>
<dbReference type="InterPro" id="IPR031148">
    <property type="entry name" value="Plexin"/>
</dbReference>
<dbReference type="InterPro" id="IPR013783">
    <property type="entry name" value="Ig-like_fold"/>
</dbReference>
<dbReference type="InterPro" id="IPR002909">
    <property type="entry name" value="IPT_dom"/>
</dbReference>
<dbReference type="PROSITE" id="PS51318">
    <property type="entry name" value="TAT"/>
    <property type="match status" value="1"/>
</dbReference>
<dbReference type="SUPFAM" id="SSF81296">
    <property type="entry name" value="E set domains"/>
    <property type="match status" value="2"/>
</dbReference>
<evidence type="ECO:0000313" key="3">
    <source>
        <dbReference type="EMBL" id="GHI74668.1"/>
    </source>
</evidence>
<dbReference type="InterPro" id="IPR006311">
    <property type="entry name" value="TAT_signal"/>
</dbReference>
<gene>
    <name evidence="3" type="ORF">Sspor_02290</name>
</gene>
<dbReference type="PANTHER" id="PTHR22625">
    <property type="entry name" value="PLEXIN"/>
    <property type="match status" value="1"/>
</dbReference>
<feature type="domain" description="IPT/TIG" evidence="2">
    <location>
        <begin position="44"/>
        <end position="125"/>
    </location>
</feature>
<dbReference type="Proteomes" id="UP000608522">
    <property type="component" value="Unassembled WGS sequence"/>
</dbReference>
<keyword evidence="4" id="KW-1185">Reference proteome</keyword>
<dbReference type="PANTHER" id="PTHR22625:SF70">
    <property type="entry name" value="PLEXIN A, ISOFORM A"/>
    <property type="match status" value="1"/>
</dbReference>
<accession>A0ABQ3T2R3</accession>
<dbReference type="Pfam" id="PF01833">
    <property type="entry name" value="TIG"/>
    <property type="match status" value="2"/>
</dbReference>
<dbReference type="Gene3D" id="2.60.40.10">
    <property type="entry name" value="Immunoglobulins"/>
    <property type="match status" value="2"/>
</dbReference>
<feature type="chain" id="PRO_5046458397" description="IPT/TIG domain-containing protein" evidence="1">
    <location>
        <begin position="41"/>
        <end position="194"/>
    </location>
</feature>
<sequence length="194" mass="19438">MTSSGLSPARRRRFTNRAAAVAAALLALAGLVTVSGTAAAAERPQVTSISPAAGPQAGGNTLKITGTNLVGTDPKATRIAFWTDAYATDVVCTATTCTGTVPPGQYATSYPVSLETDGGDSLGHGPDVYYIYHRLPVVTGISPTSGTAAGGTQVTITGTSLTGTTSIAFGPGRNATNVSCTSSTTCTATTPLRH</sequence>